<evidence type="ECO:0000256" key="5">
    <source>
        <dbReference type="ARBA" id="ARBA00022833"/>
    </source>
</evidence>
<comment type="pathway">
    <text evidence="1">Protein modification; protein ubiquitination.</text>
</comment>
<dbReference type="GO" id="GO:0097039">
    <property type="term" value="P:protein linear polyubiquitination"/>
    <property type="evidence" value="ECO:0007669"/>
    <property type="project" value="TreeGrafter"/>
</dbReference>
<dbReference type="GO" id="GO:0004842">
    <property type="term" value="F:ubiquitin-protein transferase activity"/>
    <property type="evidence" value="ECO:0007669"/>
    <property type="project" value="TreeGrafter"/>
</dbReference>
<organism evidence="7 8">
    <name type="scientific">Tritrichomonas foetus</name>
    <dbReference type="NCBI Taxonomy" id="1144522"/>
    <lineage>
        <taxon>Eukaryota</taxon>
        <taxon>Metamonada</taxon>
        <taxon>Parabasalia</taxon>
        <taxon>Tritrichomonadida</taxon>
        <taxon>Tritrichomonadidae</taxon>
        <taxon>Tritrichomonas</taxon>
    </lineage>
</organism>
<dbReference type="Proteomes" id="UP000179807">
    <property type="component" value="Unassembled WGS sequence"/>
</dbReference>
<dbReference type="VEuPathDB" id="TrichDB:TRFO_19189"/>
<evidence type="ECO:0000256" key="1">
    <source>
        <dbReference type="ARBA" id="ARBA00004906"/>
    </source>
</evidence>
<evidence type="ECO:0000256" key="3">
    <source>
        <dbReference type="ARBA" id="ARBA00022771"/>
    </source>
</evidence>
<keyword evidence="4" id="KW-0833">Ubl conjugation pathway</keyword>
<dbReference type="InterPro" id="IPR051628">
    <property type="entry name" value="LUBAC_E3_Ligases"/>
</dbReference>
<reference evidence="7" key="1">
    <citation type="submission" date="2016-10" db="EMBL/GenBank/DDBJ databases">
        <authorList>
            <person name="Benchimol M."/>
            <person name="Almeida L.G."/>
            <person name="Vasconcelos A.T."/>
            <person name="Perreira-Neves A."/>
            <person name="Rosa I.A."/>
            <person name="Tasca T."/>
            <person name="Bogo M.R."/>
            <person name="de Souza W."/>
        </authorList>
    </citation>
    <scope>NUCLEOTIDE SEQUENCE [LARGE SCALE GENOMIC DNA]</scope>
    <source>
        <strain evidence="7">K</strain>
    </source>
</reference>
<feature type="domain" description="C2H2-type" evidence="6">
    <location>
        <begin position="1239"/>
        <end position="1260"/>
    </location>
</feature>
<protein>
    <recommendedName>
        <fullName evidence="6">C2H2-type domain-containing protein</fullName>
    </recommendedName>
</protein>
<evidence type="ECO:0000256" key="2">
    <source>
        <dbReference type="ARBA" id="ARBA00022723"/>
    </source>
</evidence>
<proteinExistence type="predicted"/>
<keyword evidence="3" id="KW-0863">Zinc-finger</keyword>
<dbReference type="GeneID" id="94835346"/>
<sequence>MTFQEPNLENCRKKLDQSINSFCQALKHRGLEPNPKIPFVKFIELLKNVKFVEKQKDAIIILEKAFSNFQRFLVLHSTRPKNLQQFFADLHSFGVLGIDILSHKNDYYNLLIFNKCLSTFAIDESPYYSIKIDNFYFERQKIDIFTQPSCFEPDTFDHDLLINHLLSRITQVKSILFIITDTQSYSNYCETYNHYNDDFLVFNDDKKIIFPLLKSVIYIVPQEYAFQEIIFSNYYKKGNCYFLFDIQKSLSFEGKILSLYLHSQKCMLFYYCKELPKIFSNFTYFQSTTKRINIKVVESKDKSQKAIINVCHSFKEESLCITKSPKAIIESFLFESLLKPGLSENPIKYVHRIQKLYTFHDIIPYEIRDEKDWEFVSKITELQPKISKLITVNHKNTDLIKSNNFSNVVIDIRHFDSLWKEKKKNSFNLIKTIQYLLGHDTNDVKNLIIISNKPYIVELQTFLSSNRLDGMALLYHIYQKCGIDLITIPNIGTIIGENTFSLIFLRLKELVFQKKNGILFNIPLLKNCKLSKDFLLIVLKFTSNFDDNYATLFAIILSFLICHGEKVIDFENWHKYIGKVKTDDFSSVAHYEIFHIEDNVKLLEYILPIYKLIVGNYSLKTTVQNLYKWIQVNNFWKLIKTYTYIICPIEYKFHRIQRPPTIFGDHQILYSNGCTFPLTRIIKNGIFLREKIYVINIGGKLINCFSDNESRLVVSSLEIPEQCYHPLFRTFCYEIYDSYERTNRFYLIEDHNKFFITYSGITDDVSLKHAIKVWPFAFRSLVYFDRKLQIGIEIYNNGIQDYQTNVLFCNPDEDNEDEQDDNDEDEEIKVLHDKSYFISINHKTLSYMVENINLLIIKKPPIRISWLYQNINYKKQIILALIDKEYYHQNDLNFYINSWAEICHYQNYIQKICSGHFIGPNFHFPPALLEFEDSSRSIKEWFNKYHPNVTSNKNSFKGEWNCLHNLYRYLETNSFNITYNAYKVGASDLSNVVLPDDMYFSTTYNAIVTRKENEEKVFSILRKNPQKMEYDENIFGCSFLCNENQIGEYTLMKLSCYCKDESVVVKSICKNCIKNSLRDTIQRFIPENDFDSIKEKLPSIPIMDSDYDKETKKYFPSIPYGLIIFNLCFEDCEFEMLIDKYLKGVFYSTIFMHNYMFARCPDHPTAFFRKPKSKNQSVFCKIPSCYNILCAKCHEWHHFEANCPKGYKLLIRKCPFCERASFKESGCNRITCPCGCSWCYICGEGFKNIDDCYAHLYEKHGGYFQAAEETI</sequence>
<gene>
    <name evidence="7" type="ORF">TRFO_19189</name>
</gene>
<dbReference type="GO" id="GO:0043130">
    <property type="term" value="F:ubiquitin binding"/>
    <property type="evidence" value="ECO:0007669"/>
    <property type="project" value="TreeGrafter"/>
</dbReference>
<name>A0A1J4KNV3_9EUKA</name>
<dbReference type="GO" id="GO:0008270">
    <property type="term" value="F:zinc ion binding"/>
    <property type="evidence" value="ECO:0007669"/>
    <property type="project" value="UniProtKB-KW"/>
</dbReference>
<dbReference type="Gene3D" id="1.20.120.1750">
    <property type="match status" value="1"/>
</dbReference>
<evidence type="ECO:0000259" key="6">
    <source>
        <dbReference type="PROSITE" id="PS00028"/>
    </source>
</evidence>
<dbReference type="PROSITE" id="PS00028">
    <property type="entry name" value="ZINC_FINGER_C2H2_1"/>
    <property type="match status" value="1"/>
</dbReference>
<dbReference type="PANTHER" id="PTHR22770:SF13">
    <property type="entry name" value="RING-TYPE DOMAIN-CONTAINING PROTEIN"/>
    <property type="match status" value="1"/>
</dbReference>
<dbReference type="RefSeq" id="XP_068364518.1">
    <property type="nucleotide sequence ID" value="XM_068500642.1"/>
</dbReference>
<evidence type="ECO:0000256" key="4">
    <source>
        <dbReference type="ARBA" id="ARBA00022786"/>
    </source>
</evidence>
<keyword evidence="5" id="KW-0862">Zinc</keyword>
<dbReference type="PANTHER" id="PTHR22770">
    <property type="entry name" value="UBIQUITIN CONJUGATING ENZYME 7 INTERACTING PROTEIN-RELATED"/>
    <property type="match status" value="1"/>
</dbReference>
<keyword evidence="8" id="KW-1185">Reference proteome</keyword>
<evidence type="ECO:0000313" key="7">
    <source>
        <dbReference type="EMBL" id="OHT11382.1"/>
    </source>
</evidence>
<dbReference type="SUPFAM" id="SSF57850">
    <property type="entry name" value="RING/U-box"/>
    <property type="match status" value="1"/>
</dbReference>
<dbReference type="GO" id="GO:0000151">
    <property type="term" value="C:ubiquitin ligase complex"/>
    <property type="evidence" value="ECO:0007669"/>
    <property type="project" value="TreeGrafter"/>
</dbReference>
<accession>A0A1J4KNV3</accession>
<dbReference type="GO" id="GO:0043161">
    <property type="term" value="P:proteasome-mediated ubiquitin-dependent protein catabolic process"/>
    <property type="evidence" value="ECO:0007669"/>
    <property type="project" value="TreeGrafter"/>
</dbReference>
<dbReference type="AlphaFoldDB" id="A0A1J4KNV3"/>
<dbReference type="Pfam" id="PF26200">
    <property type="entry name" value="Rcat_RNF216"/>
    <property type="match status" value="1"/>
</dbReference>
<comment type="caution">
    <text evidence="7">The sequence shown here is derived from an EMBL/GenBank/DDBJ whole genome shotgun (WGS) entry which is preliminary data.</text>
</comment>
<dbReference type="OrthoDB" id="10009520at2759"/>
<evidence type="ECO:0000313" key="8">
    <source>
        <dbReference type="Proteomes" id="UP000179807"/>
    </source>
</evidence>
<dbReference type="InterPro" id="IPR013087">
    <property type="entry name" value="Znf_C2H2_type"/>
</dbReference>
<dbReference type="EMBL" id="MLAK01000589">
    <property type="protein sequence ID" value="OHT11382.1"/>
    <property type="molecule type" value="Genomic_DNA"/>
</dbReference>
<keyword evidence="2" id="KW-0479">Metal-binding</keyword>